<dbReference type="InterPro" id="IPR027417">
    <property type="entry name" value="P-loop_NTPase"/>
</dbReference>
<name>A0A4V2UJY1_9GAMM</name>
<dbReference type="SUPFAM" id="SSF52540">
    <property type="entry name" value="P-loop containing nucleoside triphosphate hydrolases"/>
    <property type="match status" value="1"/>
</dbReference>
<dbReference type="Proteomes" id="UP000295793">
    <property type="component" value="Unassembled WGS sequence"/>
</dbReference>
<organism evidence="1 2">
    <name type="scientific">Reinekea marinisedimentorum</name>
    <dbReference type="NCBI Taxonomy" id="230495"/>
    <lineage>
        <taxon>Bacteria</taxon>
        <taxon>Pseudomonadati</taxon>
        <taxon>Pseudomonadota</taxon>
        <taxon>Gammaproteobacteria</taxon>
        <taxon>Oceanospirillales</taxon>
        <taxon>Saccharospirillaceae</taxon>
        <taxon>Reinekea</taxon>
    </lineage>
</organism>
<proteinExistence type="predicted"/>
<evidence type="ECO:0000313" key="2">
    <source>
        <dbReference type="Proteomes" id="UP000295793"/>
    </source>
</evidence>
<sequence>MPNLPVLIFTGFHRSGTSACANMLNNAGLPLGKDLIQPHIANPRGYFEDMPAVQMHEKWLNDHGSNWQFHGEVEIHPKNSYGPAIKEYIAQRDRAGTAWGLKDPRLCLFLQAWNEALNGRGRFLFIIRSWQSCIESLYNRHSREITYLTNRSKSDLNLTFWKEPYRAASMWIEYNNRVIAFVRNNPHKCLLVTQKALFEGAPIIQLVNSLTNLDLNEATPHPFETKLINETASLNICLSLSNELKTKLDQTWNALLSLTAHKSTNESIEWQSNNPTSTSLSLISKNGTKQNISHESEETKTHQLKRLYLKGDGSGEKEYYKIYRDNLNRLPTNKLLSHYRFILSQCASTRMRLDLASRIIRHLEKINGIFIESGVDVELSFVPTLESQQTRLFPKNKGADKYRITGIARKCDWVITSDTFEPRTFITKLKQTITPQTIFLSLRDPFIAVSFFYEAVLPQLTSPFILITGSEDATIPNQVDKRWRCFNDNEKKIIQKILSSPNLIHWFAENLDDNNEPKLSPLPLGMVYPNYKDNCSIPIHSVPALSNRSHMVLCAHRERDGEQWITRKKVTQLAKNQWNSFCTILESEVLEEVFFNLCKTHKFVLCVEGGGLDPAPKAWHAIINGAIPIVKSSALDSCYKELPIAFIENWNEDTLSEKQLNLWIDKYTPFFEHADKRINILNKLGLEYWWNKIISKL</sequence>
<dbReference type="Gene3D" id="3.40.50.300">
    <property type="entry name" value="P-loop containing nucleotide triphosphate hydrolases"/>
    <property type="match status" value="1"/>
</dbReference>
<dbReference type="EMBL" id="SLZR01000004">
    <property type="protein sequence ID" value="TCS41939.1"/>
    <property type="molecule type" value="Genomic_DNA"/>
</dbReference>
<protein>
    <submittedName>
        <fullName evidence="1">Uncharacterized protein</fullName>
    </submittedName>
</protein>
<gene>
    <name evidence="1" type="ORF">BCF53_10443</name>
</gene>
<accession>A0A4V2UJY1</accession>
<evidence type="ECO:0000313" key="1">
    <source>
        <dbReference type="EMBL" id="TCS41939.1"/>
    </source>
</evidence>
<comment type="caution">
    <text evidence="1">The sequence shown here is derived from an EMBL/GenBank/DDBJ whole genome shotgun (WGS) entry which is preliminary data.</text>
</comment>
<keyword evidence="2" id="KW-1185">Reference proteome</keyword>
<dbReference type="AlphaFoldDB" id="A0A4V2UJY1"/>
<reference evidence="1 2" key="1">
    <citation type="submission" date="2019-03" db="EMBL/GenBank/DDBJ databases">
        <title>Genomic Encyclopedia of Archaeal and Bacterial Type Strains, Phase II (KMG-II): from individual species to whole genera.</title>
        <authorList>
            <person name="Goeker M."/>
        </authorList>
    </citation>
    <scope>NUCLEOTIDE SEQUENCE [LARGE SCALE GENOMIC DNA]</scope>
    <source>
        <strain evidence="1 2">DSM 15388</strain>
    </source>
</reference>